<dbReference type="SMART" id="SM00088">
    <property type="entry name" value="PINT"/>
    <property type="match status" value="1"/>
</dbReference>
<dbReference type="InterPro" id="IPR000717">
    <property type="entry name" value="PCI_dom"/>
</dbReference>
<dbReference type="EMBL" id="KV921862">
    <property type="protein sequence ID" value="ORE10796.1"/>
    <property type="molecule type" value="Genomic_DNA"/>
</dbReference>
<accession>A0A1X0RFN0</accession>
<evidence type="ECO:0000256" key="2">
    <source>
        <dbReference type="ARBA" id="ARBA00022790"/>
    </source>
</evidence>
<comment type="similarity">
    <text evidence="1">Belongs to the CSN7/EIF3M family. CSN7 subfamily.</text>
</comment>
<gene>
    <name evidence="4" type="ORF">BCV72DRAFT_199055</name>
</gene>
<proteinExistence type="inferred from homology"/>
<reference evidence="4" key="1">
    <citation type="journal article" date="2016" name="Proc. Natl. Acad. Sci. U.S.A.">
        <title>Lipid metabolic changes in an early divergent fungus govern the establishment of a mutualistic symbiosis with endobacteria.</title>
        <authorList>
            <person name="Lastovetsky O.A."/>
            <person name="Gaspar M.L."/>
            <person name="Mondo S.J."/>
            <person name="LaButti K.M."/>
            <person name="Sandor L."/>
            <person name="Grigoriev I.V."/>
            <person name="Henry S.A."/>
            <person name="Pawlowska T.E."/>
        </authorList>
    </citation>
    <scope>NUCLEOTIDE SEQUENCE [LARGE SCALE GENOMIC DNA]</scope>
    <source>
        <strain evidence="4">ATCC 52814</strain>
    </source>
</reference>
<evidence type="ECO:0000259" key="3">
    <source>
        <dbReference type="PROSITE" id="PS50250"/>
    </source>
</evidence>
<organism evidence="4">
    <name type="scientific">Rhizopus microsporus var. microsporus</name>
    <dbReference type="NCBI Taxonomy" id="86635"/>
    <lineage>
        <taxon>Eukaryota</taxon>
        <taxon>Fungi</taxon>
        <taxon>Fungi incertae sedis</taxon>
        <taxon>Mucoromycota</taxon>
        <taxon>Mucoromycotina</taxon>
        <taxon>Mucoromycetes</taxon>
        <taxon>Mucorales</taxon>
        <taxon>Mucorineae</taxon>
        <taxon>Rhizopodaceae</taxon>
        <taxon>Rhizopus</taxon>
    </lineage>
</organism>
<dbReference type="Pfam" id="PF22061">
    <property type="entry name" value="CSN7_HB_subdom"/>
    <property type="match status" value="1"/>
</dbReference>
<sequence length="265" mass="30472">MNEANLNLSTKQKLEPFLLLSKSVKGIACCQLIMDALNAPGVFVFTELYESPNIVQASQLPQVIPYYQLLRIFLYGTFKEYQQQKHNLPTLSTTQIKKLRQLTLVSLSEHTQTLDYAFLLNELNIATVRELEDLIMDAMYDGLLTGKLDQRQQQLLVTKTIGRDVRPEQLDEMMETLGAWSAQTARTLAHLDANIAHLQETVQTNQQAKLDFNRQIEDIRKECRESSHSLSNEVLQEDGRSSRKARDAYNIRKRYADPFLTRCMC</sequence>
<dbReference type="AlphaFoldDB" id="A0A1X0RFN0"/>
<dbReference type="InterPro" id="IPR045237">
    <property type="entry name" value="COPS7/eIF3m"/>
</dbReference>
<evidence type="ECO:0000313" key="4">
    <source>
        <dbReference type="EMBL" id="ORE10796.1"/>
    </source>
</evidence>
<dbReference type="OrthoDB" id="10265275at2759"/>
<dbReference type="Proteomes" id="UP000242414">
    <property type="component" value="Unassembled WGS sequence"/>
</dbReference>
<dbReference type="Pfam" id="PF01399">
    <property type="entry name" value="PCI"/>
    <property type="match status" value="1"/>
</dbReference>
<dbReference type="PANTHER" id="PTHR15350">
    <property type="entry name" value="COP9 SIGNALOSOME COMPLEX SUBUNIT 7/DENDRITIC CELL PROTEIN GA17"/>
    <property type="match status" value="1"/>
</dbReference>
<dbReference type="VEuPathDB" id="FungiDB:BCV72DRAFT_199055"/>
<feature type="domain" description="PCI" evidence="3">
    <location>
        <begin position="1"/>
        <end position="162"/>
    </location>
</feature>
<evidence type="ECO:0000256" key="1">
    <source>
        <dbReference type="ARBA" id="ARBA00008482"/>
    </source>
</evidence>
<keyword evidence="2" id="KW-0736">Signalosome</keyword>
<protein>
    <submittedName>
        <fullName evidence="4">PCI-domain-containing protein</fullName>
    </submittedName>
</protein>
<dbReference type="PANTHER" id="PTHR15350:SF5">
    <property type="entry name" value="COP9 SIGNALOSOME COMPLEX SUBUNIT 7"/>
    <property type="match status" value="1"/>
</dbReference>
<name>A0A1X0RFN0_RHIZD</name>
<dbReference type="PROSITE" id="PS50250">
    <property type="entry name" value="PCI"/>
    <property type="match status" value="1"/>
</dbReference>
<dbReference type="GO" id="GO:0008180">
    <property type="term" value="C:COP9 signalosome"/>
    <property type="evidence" value="ECO:0007669"/>
    <property type="project" value="UniProtKB-KW"/>
</dbReference>